<dbReference type="Proteomes" id="UP000222542">
    <property type="component" value="Unassembled WGS sequence"/>
</dbReference>
<reference evidence="1 2" key="2">
    <citation type="journal article" date="2017" name="Genome Biol.">
        <title>New reference genome sequences of hot pepper reveal the massive evolution of plant disease-resistance genes by retroduplication.</title>
        <authorList>
            <person name="Kim S."/>
            <person name="Park J."/>
            <person name="Yeom S.I."/>
            <person name="Kim Y.M."/>
            <person name="Seo E."/>
            <person name="Kim K.T."/>
            <person name="Kim M.S."/>
            <person name="Lee J.M."/>
            <person name="Cheong K."/>
            <person name="Shin H.S."/>
            <person name="Kim S.B."/>
            <person name="Han K."/>
            <person name="Lee J."/>
            <person name="Park M."/>
            <person name="Lee H.A."/>
            <person name="Lee H.Y."/>
            <person name="Lee Y."/>
            <person name="Oh S."/>
            <person name="Lee J.H."/>
            <person name="Choi E."/>
            <person name="Choi E."/>
            <person name="Lee S.E."/>
            <person name="Jeon J."/>
            <person name="Kim H."/>
            <person name="Choi G."/>
            <person name="Song H."/>
            <person name="Lee J."/>
            <person name="Lee S.C."/>
            <person name="Kwon J.K."/>
            <person name="Lee H.Y."/>
            <person name="Koo N."/>
            <person name="Hong Y."/>
            <person name="Kim R.W."/>
            <person name="Kang W.H."/>
            <person name="Huh J.H."/>
            <person name="Kang B.C."/>
            <person name="Yang T.J."/>
            <person name="Lee Y.H."/>
            <person name="Bennetzen J.L."/>
            <person name="Choi D."/>
        </authorList>
    </citation>
    <scope>NUCLEOTIDE SEQUENCE [LARGE SCALE GENOMIC DNA]</scope>
    <source>
        <strain evidence="2">cv. CM334</strain>
    </source>
</reference>
<dbReference type="STRING" id="4072.A0A2G2ZWM2"/>
<sequence length="133" mass="14384">MEAKQLVGTVVAILAGEDGERGLDDGGSGADREKARLFVVDDGKDNFDWFGGSEGWSDGAPATGVPRSAGEGRWNSILLIKVLQNPKIVDKVLQEPNIVDKVLQEPNIVDKVLQEPNIVNKVLQKPKIVDKVL</sequence>
<evidence type="ECO:0000313" key="2">
    <source>
        <dbReference type="Proteomes" id="UP000222542"/>
    </source>
</evidence>
<dbReference type="AlphaFoldDB" id="A0A2G2ZWM2"/>
<protein>
    <submittedName>
        <fullName evidence="1">Uncharacterized protein</fullName>
    </submittedName>
</protein>
<comment type="caution">
    <text evidence="1">The sequence shown here is derived from an EMBL/GenBank/DDBJ whole genome shotgun (WGS) entry which is preliminary data.</text>
</comment>
<accession>A0A2G2ZWM2</accession>
<dbReference type="Gramene" id="PHT86390">
    <property type="protein sequence ID" value="PHT86390"/>
    <property type="gene ID" value="T459_08496"/>
</dbReference>
<dbReference type="EMBL" id="AYRZ02000003">
    <property type="protein sequence ID" value="PHT86390.1"/>
    <property type="molecule type" value="Genomic_DNA"/>
</dbReference>
<gene>
    <name evidence="1" type="ORF">T459_08496</name>
</gene>
<name>A0A2G2ZWM2_CAPAN</name>
<evidence type="ECO:0000313" key="1">
    <source>
        <dbReference type="EMBL" id="PHT86390.1"/>
    </source>
</evidence>
<organism evidence="1 2">
    <name type="scientific">Capsicum annuum</name>
    <name type="common">Capsicum pepper</name>
    <dbReference type="NCBI Taxonomy" id="4072"/>
    <lineage>
        <taxon>Eukaryota</taxon>
        <taxon>Viridiplantae</taxon>
        <taxon>Streptophyta</taxon>
        <taxon>Embryophyta</taxon>
        <taxon>Tracheophyta</taxon>
        <taxon>Spermatophyta</taxon>
        <taxon>Magnoliopsida</taxon>
        <taxon>eudicotyledons</taxon>
        <taxon>Gunneridae</taxon>
        <taxon>Pentapetalae</taxon>
        <taxon>asterids</taxon>
        <taxon>lamiids</taxon>
        <taxon>Solanales</taxon>
        <taxon>Solanaceae</taxon>
        <taxon>Solanoideae</taxon>
        <taxon>Capsiceae</taxon>
        <taxon>Capsicum</taxon>
    </lineage>
</organism>
<reference evidence="1 2" key="1">
    <citation type="journal article" date="2014" name="Nat. Genet.">
        <title>Genome sequence of the hot pepper provides insights into the evolution of pungency in Capsicum species.</title>
        <authorList>
            <person name="Kim S."/>
            <person name="Park M."/>
            <person name="Yeom S.I."/>
            <person name="Kim Y.M."/>
            <person name="Lee J.M."/>
            <person name="Lee H.A."/>
            <person name="Seo E."/>
            <person name="Choi J."/>
            <person name="Cheong K."/>
            <person name="Kim K.T."/>
            <person name="Jung K."/>
            <person name="Lee G.W."/>
            <person name="Oh S.K."/>
            <person name="Bae C."/>
            <person name="Kim S.B."/>
            <person name="Lee H.Y."/>
            <person name="Kim S.Y."/>
            <person name="Kim M.S."/>
            <person name="Kang B.C."/>
            <person name="Jo Y.D."/>
            <person name="Yang H.B."/>
            <person name="Jeong H.J."/>
            <person name="Kang W.H."/>
            <person name="Kwon J.K."/>
            <person name="Shin C."/>
            <person name="Lim J.Y."/>
            <person name="Park J.H."/>
            <person name="Huh J.H."/>
            <person name="Kim J.S."/>
            <person name="Kim B.D."/>
            <person name="Cohen O."/>
            <person name="Paran I."/>
            <person name="Suh M.C."/>
            <person name="Lee S.B."/>
            <person name="Kim Y.K."/>
            <person name="Shin Y."/>
            <person name="Noh S.J."/>
            <person name="Park J."/>
            <person name="Seo Y.S."/>
            <person name="Kwon S.Y."/>
            <person name="Kim H.A."/>
            <person name="Park J.M."/>
            <person name="Kim H.J."/>
            <person name="Choi S.B."/>
            <person name="Bosland P.W."/>
            <person name="Reeves G."/>
            <person name="Jo S.H."/>
            <person name="Lee B.W."/>
            <person name="Cho H.T."/>
            <person name="Choi H.S."/>
            <person name="Lee M.S."/>
            <person name="Yu Y."/>
            <person name="Do Choi Y."/>
            <person name="Park B.S."/>
            <person name="van Deynze A."/>
            <person name="Ashrafi H."/>
            <person name="Hill T."/>
            <person name="Kim W.T."/>
            <person name="Pai H.S."/>
            <person name="Ahn H.K."/>
            <person name="Yeam I."/>
            <person name="Giovannoni J.J."/>
            <person name="Rose J.K."/>
            <person name="Sorensen I."/>
            <person name="Lee S.J."/>
            <person name="Kim R.W."/>
            <person name="Choi I.Y."/>
            <person name="Choi B.S."/>
            <person name="Lim J.S."/>
            <person name="Lee Y.H."/>
            <person name="Choi D."/>
        </authorList>
    </citation>
    <scope>NUCLEOTIDE SEQUENCE [LARGE SCALE GENOMIC DNA]</scope>
    <source>
        <strain evidence="2">cv. CM334</strain>
    </source>
</reference>
<proteinExistence type="predicted"/>
<keyword evidence="2" id="KW-1185">Reference proteome</keyword>